<organism evidence="5 6">
    <name type="scientific">Maribellus luteus</name>
    <dbReference type="NCBI Taxonomy" id="2305463"/>
    <lineage>
        <taxon>Bacteria</taxon>
        <taxon>Pseudomonadati</taxon>
        <taxon>Bacteroidota</taxon>
        <taxon>Bacteroidia</taxon>
        <taxon>Marinilabiliales</taxon>
        <taxon>Prolixibacteraceae</taxon>
        <taxon>Maribellus</taxon>
    </lineage>
</organism>
<evidence type="ECO:0000256" key="2">
    <source>
        <dbReference type="ARBA" id="ARBA00022679"/>
    </source>
</evidence>
<comment type="caution">
    <text evidence="5">The sequence shown here is derived from an EMBL/GenBank/DDBJ whole genome shotgun (WGS) entry which is preliminary data.</text>
</comment>
<dbReference type="InterPro" id="IPR018193">
    <property type="entry name" value="Glyc_kinase_flavodox-like_fold"/>
</dbReference>
<keyword evidence="6" id="KW-1185">Reference proteome</keyword>
<dbReference type="EMBL" id="QWGR01000007">
    <property type="protein sequence ID" value="RIJ47593.1"/>
    <property type="molecule type" value="Genomic_DNA"/>
</dbReference>
<sequence length="374" mass="38811">MKILIAPNSMKGSLNAFDFCDVLEKAFSKVSGEFEVHTVPVADGGDFTGEVLAQSLKASQVHLTVTGPLGKPVQAKYAISGETAVIEMADASGMKLVNSSELNPLEASSFGTGELIADAIGNGCREIYLAIGGSATVDGGVGMLEALGFRFLDENGVQLNAKGGILGQIASVEKPDTKQEVTVKIICDVDNPLLGKSGAAAVFGPQKGATPDMVVELENGLKNWAGILESESGKDLRTVNGAGAAGGISLPLMAFFAAEIVPGADFVLEQLKLKEEIEWADIVITGEGKIDGQTLNNKAPYAVAKMARACGKPVFAIGGKTEAEASEAFDGIYSLVNGAMTLEEAMANTPELLYAFGSEFAKTVKILTGIGSRK</sequence>
<dbReference type="PANTHER" id="PTHR21599:SF0">
    <property type="entry name" value="GLYCERATE KINASE"/>
    <property type="match status" value="1"/>
</dbReference>
<comment type="similarity">
    <text evidence="1 4">Belongs to the glycerate kinase type-1 family.</text>
</comment>
<protein>
    <submittedName>
        <fullName evidence="5">Glycerate kinase</fullName>
    </submittedName>
</protein>
<evidence type="ECO:0000313" key="6">
    <source>
        <dbReference type="Proteomes" id="UP000265926"/>
    </source>
</evidence>
<keyword evidence="3 4" id="KW-0418">Kinase</keyword>
<proteinExistence type="inferred from homology"/>
<dbReference type="RefSeq" id="WP_119438479.1">
    <property type="nucleotide sequence ID" value="NZ_QWGR01000007.1"/>
</dbReference>
<keyword evidence="2 4" id="KW-0808">Transferase</keyword>
<dbReference type="GO" id="GO:0008887">
    <property type="term" value="F:glycerate kinase activity"/>
    <property type="evidence" value="ECO:0007669"/>
    <property type="project" value="UniProtKB-UniRule"/>
</dbReference>
<dbReference type="PIRSF" id="PIRSF006078">
    <property type="entry name" value="GlxK"/>
    <property type="match status" value="1"/>
</dbReference>
<dbReference type="InterPro" id="IPR004381">
    <property type="entry name" value="Glycerate_kinase"/>
</dbReference>
<dbReference type="InterPro" id="IPR036129">
    <property type="entry name" value="Glycerate_kinase_sf"/>
</dbReference>
<name>A0A399T0Y7_9BACT</name>
<dbReference type="GO" id="GO:0031388">
    <property type="term" value="P:organic acid phosphorylation"/>
    <property type="evidence" value="ECO:0007669"/>
    <property type="project" value="UniProtKB-UniRule"/>
</dbReference>
<accession>A0A399T0Y7</accession>
<evidence type="ECO:0000256" key="3">
    <source>
        <dbReference type="ARBA" id="ARBA00022777"/>
    </source>
</evidence>
<dbReference type="SUPFAM" id="SSF110738">
    <property type="entry name" value="Glycerate kinase I"/>
    <property type="match status" value="1"/>
</dbReference>
<dbReference type="Gene3D" id="3.90.1510.10">
    <property type="entry name" value="Glycerate kinase, domain 2"/>
    <property type="match status" value="1"/>
</dbReference>
<dbReference type="PANTHER" id="PTHR21599">
    <property type="entry name" value="GLYCERATE KINASE"/>
    <property type="match status" value="1"/>
</dbReference>
<dbReference type="Proteomes" id="UP000265926">
    <property type="component" value="Unassembled WGS sequence"/>
</dbReference>
<dbReference type="Gene3D" id="3.40.50.10350">
    <property type="entry name" value="Glycerate kinase, domain 1"/>
    <property type="match status" value="1"/>
</dbReference>
<gene>
    <name evidence="5" type="ORF">D1614_13485</name>
</gene>
<dbReference type="OrthoDB" id="9774290at2"/>
<dbReference type="Pfam" id="PF02595">
    <property type="entry name" value="Gly_kinase"/>
    <property type="match status" value="1"/>
</dbReference>
<reference evidence="5 6" key="1">
    <citation type="submission" date="2018-08" db="EMBL/GenBank/DDBJ databases">
        <title>Pallidiluteibacterium maritimus gen. nov., sp. nov., isolated from coastal sediment.</title>
        <authorList>
            <person name="Zhou L.Y."/>
        </authorList>
    </citation>
    <scope>NUCLEOTIDE SEQUENCE [LARGE SCALE GENOMIC DNA]</scope>
    <source>
        <strain evidence="5 6">XSD2</strain>
    </source>
</reference>
<dbReference type="NCBIfam" id="TIGR00045">
    <property type="entry name" value="glycerate kinase"/>
    <property type="match status" value="1"/>
</dbReference>
<evidence type="ECO:0000256" key="1">
    <source>
        <dbReference type="ARBA" id="ARBA00006284"/>
    </source>
</evidence>
<evidence type="ECO:0000313" key="5">
    <source>
        <dbReference type="EMBL" id="RIJ47593.1"/>
    </source>
</evidence>
<evidence type="ECO:0000256" key="4">
    <source>
        <dbReference type="PIRNR" id="PIRNR006078"/>
    </source>
</evidence>
<dbReference type="InterPro" id="IPR018197">
    <property type="entry name" value="Glycerate_kinase_RE-like"/>
</dbReference>
<dbReference type="AlphaFoldDB" id="A0A399T0Y7"/>